<dbReference type="AlphaFoldDB" id="A0A1M7PP85"/>
<dbReference type="STRING" id="134849.SAMN05443668_103536"/>
<proteinExistence type="predicted"/>
<dbReference type="Proteomes" id="UP000184440">
    <property type="component" value="Unassembled WGS sequence"/>
</dbReference>
<accession>A0A1M7PP85</accession>
<gene>
    <name evidence="3" type="ORF">SAMN05443668_103536</name>
</gene>
<dbReference type="Gene3D" id="3.90.380.10">
    <property type="entry name" value="Naphthalene 1,2-dioxygenase Alpha Subunit, Chain A, domain 1"/>
    <property type="match status" value="1"/>
</dbReference>
<evidence type="ECO:0000256" key="1">
    <source>
        <dbReference type="ARBA" id="ARBA00023002"/>
    </source>
</evidence>
<name>A0A1M7PP85_9ACTN</name>
<dbReference type="GO" id="GO:0008203">
    <property type="term" value="P:cholesterol metabolic process"/>
    <property type="evidence" value="ECO:0007669"/>
    <property type="project" value="InterPro"/>
</dbReference>
<evidence type="ECO:0000313" key="3">
    <source>
        <dbReference type="EMBL" id="SHN18952.1"/>
    </source>
</evidence>
<dbReference type="EMBL" id="FRCS01000003">
    <property type="protein sequence ID" value="SHN18952.1"/>
    <property type="molecule type" value="Genomic_DNA"/>
</dbReference>
<evidence type="ECO:0000259" key="2">
    <source>
        <dbReference type="Pfam" id="PF19298"/>
    </source>
</evidence>
<sequence>MVLIATTPVDDESTEVFGTYWLEDAPGQRSADRTRRLEEIKRALPQDLEIWNHQIYLDPPALATSEGAGFRRLRRWASSFYPDAPPSAAARRA</sequence>
<evidence type="ECO:0000313" key="4">
    <source>
        <dbReference type="Proteomes" id="UP000184440"/>
    </source>
</evidence>
<keyword evidence="1" id="KW-0560">Oxidoreductase</keyword>
<dbReference type="SUPFAM" id="SSF55961">
    <property type="entry name" value="Bet v1-like"/>
    <property type="match status" value="1"/>
</dbReference>
<dbReference type="Pfam" id="PF19298">
    <property type="entry name" value="KshA_C"/>
    <property type="match status" value="1"/>
</dbReference>
<keyword evidence="4" id="KW-1185">Reference proteome</keyword>
<organism evidence="3 4">
    <name type="scientific">Cryptosporangium aurantiacum</name>
    <dbReference type="NCBI Taxonomy" id="134849"/>
    <lineage>
        <taxon>Bacteria</taxon>
        <taxon>Bacillati</taxon>
        <taxon>Actinomycetota</taxon>
        <taxon>Actinomycetes</taxon>
        <taxon>Cryptosporangiales</taxon>
        <taxon>Cryptosporangiaceae</taxon>
        <taxon>Cryptosporangium</taxon>
    </lineage>
</organism>
<feature type="domain" description="3-ketosteroid-9-alpha-monooxygenase oxygenase component-like C-terminal" evidence="2">
    <location>
        <begin position="2"/>
        <end position="81"/>
    </location>
</feature>
<dbReference type="GO" id="GO:0016491">
    <property type="term" value="F:oxidoreductase activity"/>
    <property type="evidence" value="ECO:0007669"/>
    <property type="project" value="UniProtKB-KW"/>
</dbReference>
<dbReference type="InterPro" id="IPR045605">
    <property type="entry name" value="KshA-like_C"/>
</dbReference>
<protein>
    <recommendedName>
        <fullName evidence="2">3-ketosteroid-9-alpha-monooxygenase oxygenase component-like C-terminal domain-containing protein</fullName>
    </recommendedName>
</protein>
<reference evidence="3 4" key="1">
    <citation type="submission" date="2016-11" db="EMBL/GenBank/DDBJ databases">
        <authorList>
            <person name="Jaros S."/>
            <person name="Januszkiewicz K."/>
            <person name="Wedrychowicz H."/>
        </authorList>
    </citation>
    <scope>NUCLEOTIDE SEQUENCE [LARGE SCALE GENOMIC DNA]</scope>
    <source>
        <strain evidence="3 4">DSM 46144</strain>
    </source>
</reference>